<dbReference type="Gene3D" id="2.30.29.30">
    <property type="entry name" value="Pleckstrin-homology domain (PH domain)/Phosphotyrosine-binding domain (PTB)"/>
    <property type="match status" value="1"/>
</dbReference>
<feature type="domain" description="PID" evidence="3">
    <location>
        <begin position="7"/>
        <end position="156"/>
    </location>
</feature>
<dbReference type="InterPro" id="IPR006020">
    <property type="entry name" value="PTB/PI_dom"/>
</dbReference>
<reference evidence="5" key="1">
    <citation type="submission" date="2018-10" db="EMBL/GenBank/DDBJ databases">
        <title>Transcriptome assembly of Aceria tosichella (Wheat curl mite) Type 2.</title>
        <authorList>
            <person name="Scully E.D."/>
            <person name="Geib S.M."/>
            <person name="Palmer N.A."/>
            <person name="Gupta A.K."/>
            <person name="Sarath G."/>
            <person name="Tatineni S."/>
        </authorList>
    </citation>
    <scope>NUCLEOTIDE SEQUENCE</scope>
    <source>
        <strain evidence="5">LincolnNE</strain>
    </source>
</reference>
<keyword evidence="1 2" id="KW-0727">SH2 domain</keyword>
<sequence>MHNEVVIHYIGCIGVKTSMRSLDPKTRAKVAKESISRLCKANNIDRKIDEKPQQDHINQMLDDQPNLLHSGTRVELSITTTHLNVISKETKETIVQHEMPNVSFASSGDNETVDFVAYVAKNPEVKRACYVLECSAGSGKNVLDEIARGFELRTQQIRTQYNSNTLSKKSPTLSHDSFNSAMTNVFHAADFNDITLDSSYRNNNENNHHNDSFVAETRASLQNEKWFHGSYLSREESETRLKQDGDFLVRESMLDPGHFVLSVMNEGTKLHLLFDTIGKVRTKEMEFNNISQLISFHHEQCTPIVAEGRIVYLRNGVPPPRLSKQTL</sequence>
<dbReference type="PRINTS" id="PR00401">
    <property type="entry name" value="SH2DOMAIN"/>
</dbReference>
<organism evidence="5">
    <name type="scientific">Aceria tosichella</name>
    <name type="common">wheat curl mite</name>
    <dbReference type="NCBI Taxonomy" id="561515"/>
    <lineage>
        <taxon>Eukaryota</taxon>
        <taxon>Metazoa</taxon>
        <taxon>Ecdysozoa</taxon>
        <taxon>Arthropoda</taxon>
        <taxon>Chelicerata</taxon>
        <taxon>Arachnida</taxon>
        <taxon>Acari</taxon>
        <taxon>Acariformes</taxon>
        <taxon>Trombidiformes</taxon>
        <taxon>Prostigmata</taxon>
        <taxon>Eupodina</taxon>
        <taxon>Eriophyoidea</taxon>
        <taxon>Eriophyidae</taxon>
        <taxon>Eriophyinae</taxon>
        <taxon>Aceriini</taxon>
        <taxon>Aceria</taxon>
    </lineage>
</organism>
<dbReference type="InterPro" id="IPR036860">
    <property type="entry name" value="SH2_dom_sf"/>
</dbReference>
<dbReference type="PANTHER" id="PTHR10337">
    <property type="entry name" value="SHC TRANSFORMING PROTEIN"/>
    <property type="match status" value="1"/>
</dbReference>
<dbReference type="PANTHER" id="PTHR10337:SF11">
    <property type="entry name" value="DSHC PROTEIN"/>
    <property type="match status" value="1"/>
</dbReference>
<dbReference type="GO" id="GO:0030971">
    <property type="term" value="F:receptor tyrosine kinase binding"/>
    <property type="evidence" value="ECO:0007669"/>
    <property type="project" value="TreeGrafter"/>
</dbReference>
<dbReference type="SUPFAM" id="SSF50729">
    <property type="entry name" value="PH domain-like"/>
    <property type="match status" value="1"/>
</dbReference>
<evidence type="ECO:0000313" key="5">
    <source>
        <dbReference type="EMBL" id="MDE47123.1"/>
    </source>
</evidence>
<dbReference type="GO" id="GO:0007169">
    <property type="term" value="P:cell surface receptor protein tyrosine kinase signaling pathway"/>
    <property type="evidence" value="ECO:0007669"/>
    <property type="project" value="TreeGrafter"/>
</dbReference>
<dbReference type="InterPro" id="IPR006019">
    <property type="entry name" value="PID_Shc-like"/>
</dbReference>
<protein>
    <submittedName>
        <fullName evidence="5">SHC-transforming protein 3</fullName>
    </submittedName>
</protein>
<dbReference type="PROSITE" id="PS01179">
    <property type="entry name" value="PID"/>
    <property type="match status" value="1"/>
</dbReference>
<dbReference type="Pfam" id="PF00640">
    <property type="entry name" value="PID"/>
    <property type="match status" value="1"/>
</dbReference>
<dbReference type="SUPFAM" id="SSF55550">
    <property type="entry name" value="SH2 domain"/>
    <property type="match status" value="1"/>
</dbReference>
<dbReference type="GO" id="GO:0005886">
    <property type="term" value="C:plasma membrane"/>
    <property type="evidence" value="ECO:0007669"/>
    <property type="project" value="TreeGrafter"/>
</dbReference>
<name>A0A6G1SB09_9ACAR</name>
<evidence type="ECO:0000256" key="1">
    <source>
        <dbReference type="ARBA" id="ARBA00022999"/>
    </source>
</evidence>
<dbReference type="GO" id="GO:0035556">
    <property type="term" value="P:intracellular signal transduction"/>
    <property type="evidence" value="ECO:0007669"/>
    <property type="project" value="InterPro"/>
</dbReference>
<evidence type="ECO:0000259" key="4">
    <source>
        <dbReference type="PROSITE" id="PS50001"/>
    </source>
</evidence>
<dbReference type="Gene3D" id="3.30.505.10">
    <property type="entry name" value="SH2 domain"/>
    <property type="match status" value="1"/>
</dbReference>
<dbReference type="Pfam" id="PF00017">
    <property type="entry name" value="SH2"/>
    <property type="match status" value="1"/>
</dbReference>
<dbReference type="PRINTS" id="PR00629">
    <property type="entry name" value="SHCPIDOMAIN"/>
</dbReference>
<dbReference type="InterPro" id="IPR011993">
    <property type="entry name" value="PH-like_dom_sf"/>
</dbReference>
<proteinExistence type="predicted"/>
<dbReference type="InterPro" id="IPR000980">
    <property type="entry name" value="SH2"/>
</dbReference>
<dbReference type="InterPro" id="IPR051235">
    <property type="entry name" value="CEP152/SHC-Transforming"/>
</dbReference>
<dbReference type="SMART" id="SM00252">
    <property type="entry name" value="SH2"/>
    <property type="match status" value="1"/>
</dbReference>
<evidence type="ECO:0000256" key="2">
    <source>
        <dbReference type="PROSITE-ProRule" id="PRU00191"/>
    </source>
</evidence>
<feature type="domain" description="SH2" evidence="4">
    <location>
        <begin position="226"/>
        <end position="317"/>
    </location>
</feature>
<dbReference type="AlphaFoldDB" id="A0A6G1SB09"/>
<evidence type="ECO:0000259" key="3">
    <source>
        <dbReference type="PROSITE" id="PS01179"/>
    </source>
</evidence>
<dbReference type="SMART" id="SM00462">
    <property type="entry name" value="PTB"/>
    <property type="match status" value="1"/>
</dbReference>
<dbReference type="PROSITE" id="PS50001">
    <property type="entry name" value="SH2"/>
    <property type="match status" value="1"/>
</dbReference>
<dbReference type="EMBL" id="GGYP01002352">
    <property type="protein sequence ID" value="MDE47123.1"/>
    <property type="molecule type" value="Transcribed_RNA"/>
</dbReference>
<accession>A0A6G1SB09</accession>
<gene>
    <name evidence="5" type="primary">Shc3</name>
    <name evidence="5" type="ORF">g.20363</name>
</gene>